<dbReference type="GO" id="GO:0000160">
    <property type="term" value="P:phosphorelay signal transduction system"/>
    <property type="evidence" value="ECO:0007669"/>
    <property type="project" value="InterPro"/>
</dbReference>
<gene>
    <name evidence="1" type="ORF">AOC03_02385</name>
</gene>
<dbReference type="STRING" id="45610.AOC03_02385"/>
<dbReference type="EMBL" id="CP012678">
    <property type="protein sequence ID" value="ALF59037.1"/>
    <property type="molecule type" value="Genomic_DNA"/>
</dbReference>
<evidence type="ECO:0000313" key="1">
    <source>
        <dbReference type="EMBL" id="ALF59037.1"/>
    </source>
</evidence>
<dbReference type="RefSeq" id="WP_062533433.1">
    <property type="nucleotide sequence ID" value="NZ_CP012678.1"/>
</dbReference>
<dbReference type="AlphaFoldDB" id="A0A0M3V8K0"/>
<dbReference type="SUPFAM" id="SSF47226">
    <property type="entry name" value="Histidine-containing phosphotransfer domain, HPT domain"/>
    <property type="match status" value="1"/>
</dbReference>
<evidence type="ECO:0000313" key="2">
    <source>
        <dbReference type="Proteomes" id="UP000059847"/>
    </source>
</evidence>
<dbReference type="KEGG" id="pur:AOC03_02385"/>
<accession>A0A0M3V8K0</accession>
<keyword evidence="2" id="KW-1185">Reference proteome</keyword>
<reference evidence="1 2" key="1">
    <citation type="submission" date="2015-09" db="EMBL/GenBank/DDBJ databases">
        <title>Complete genome of Psychrobacter urativorans R10.10B.</title>
        <authorList>
            <person name="See-Too W.S."/>
            <person name="Chan K.G."/>
        </authorList>
    </citation>
    <scope>NUCLEOTIDE SEQUENCE [LARGE SCALE GENOMIC DNA]</scope>
    <source>
        <strain evidence="1 2">R10.10B</strain>
    </source>
</reference>
<evidence type="ECO:0008006" key="3">
    <source>
        <dbReference type="Google" id="ProtNLM"/>
    </source>
</evidence>
<dbReference type="OrthoDB" id="6712627at2"/>
<name>A0A0M3V8K0_9GAMM</name>
<proteinExistence type="predicted"/>
<sequence length="560" mass="61518">MRQSEQLTLTVPTLSITNFDLPSLHLLHDEIMVTLKDTETHLSEFNDDHEQAPLLLDSIGVLTQLSCIFELIALSGGQILTGAIAQGLQKLYDNSDNTNSALIMDLSEAIMTLDRYVEFVLLTQTVEPTLLLPIINKLHAHSGQDAIPADHFMGFGSSSIIIANPEQNFLPLSELNLDSELLTNAYRSGFAVALTNKDGNITVDNKQKLSAMSAACALIAAHSQCLFWQAATAAVTDIETILPLSIGQKHTLIYLEQQFHSYLPVMDTRFADLVSFACQRDSELAATLRGQYASNQLELPQLKQMQRFLFGPNRQVTDILNTLIQAQINTIKEKVDSYARGNSLTAVALQAEQIADELIELSSTLQLLGLNTAATALQKAGAAVAKWQTPTPSDFDHLLLALMSAENATITMAKMHIPGVVKLPLNNNKISLHQLDTAYDTLIKESRTTIASAEQALNDYLADASRDVLNIQNIPEMLRQVSGAVRFIHLPISASMLSQLANYMDERLAVNHPFDGKTLAHMADVMMSVDYRLEGFEHNRPVSKHSLDVAQHSLSQLLAA</sequence>
<dbReference type="InterPro" id="IPR036641">
    <property type="entry name" value="HPT_dom_sf"/>
</dbReference>
<protein>
    <recommendedName>
        <fullName evidence="3">Chemotaxis protein</fullName>
    </recommendedName>
</protein>
<dbReference type="Proteomes" id="UP000059847">
    <property type="component" value="Chromosome"/>
</dbReference>
<organism evidence="1 2">
    <name type="scientific">Psychrobacter urativorans</name>
    <dbReference type="NCBI Taxonomy" id="45610"/>
    <lineage>
        <taxon>Bacteria</taxon>
        <taxon>Pseudomonadati</taxon>
        <taxon>Pseudomonadota</taxon>
        <taxon>Gammaproteobacteria</taxon>
        <taxon>Moraxellales</taxon>
        <taxon>Moraxellaceae</taxon>
        <taxon>Psychrobacter</taxon>
    </lineage>
</organism>